<dbReference type="EMBL" id="CP109135">
    <property type="protein sequence ID" value="WSD11752.1"/>
    <property type="molecule type" value="Genomic_DNA"/>
</dbReference>
<keyword evidence="3" id="KW-1185">Reference proteome</keyword>
<reference evidence="2 3" key="1">
    <citation type="submission" date="2022-10" db="EMBL/GenBank/DDBJ databases">
        <title>The complete genomes of actinobacterial strains from the NBC collection.</title>
        <authorList>
            <person name="Joergensen T.S."/>
            <person name="Alvarez Arevalo M."/>
            <person name="Sterndorff E.B."/>
            <person name="Faurdal D."/>
            <person name="Vuksanovic O."/>
            <person name="Mourched A.-S."/>
            <person name="Charusanti P."/>
            <person name="Shaw S."/>
            <person name="Blin K."/>
            <person name="Weber T."/>
        </authorList>
    </citation>
    <scope>NUCLEOTIDE SEQUENCE [LARGE SCALE GENOMIC DNA]</scope>
    <source>
        <strain evidence="2 3">NBC 01752</strain>
    </source>
</reference>
<evidence type="ECO:0000313" key="3">
    <source>
        <dbReference type="Proteomes" id="UP001340816"/>
    </source>
</evidence>
<evidence type="ECO:0000313" key="2">
    <source>
        <dbReference type="EMBL" id="WSD21297.1"/>
    </source>
</evidence>
<proteinExistence type="predicted"/>
<protein>
    <submittedName>
        <fullName evidence="2">Uncharacterized protein</fullName>
    </submittedName>
</protein>
<accession>A0ABZ1HRR1</accession>
<gene>
    <name evidence="1" type="ORF">OHB35_00125</name>
    <name evidence="2" type="ORF">OHB35_53210</name>
</gene>
<dbReference type="EMBL" id="CP109135">
    <property type="protein sequence ID" value="WSD21297.1"/>
    <property type="molecule type" value="Genomic_DNA"/>
</dbReference>
<evidence type="ECO:0000313" key="1">
    <source>
        <dbReference type="EMBL" id="WSD11752.1"/>
    </source>
</evidence>
<dbReference type="RefSeq" id="WP_326757337.1">
    <property type="nucleotide sequence ID" value="NZ_CP109135.1"/>
</dbReference>
<name>A0ABZ1HRR1_STRPH</name>
<organism evidence="2 3">
    <name type="scientific">Streptomyces phaeochromogenes</name>
    <dbReference type="NCBI Taxonomy" id="1923"/>
    <lineage>
        <taxon>Bacteria</taxon>
        <taxon>Bacillati</taxon>
        <taxon>Actinomycetota</taxon>
        <taxon>Actinomycetes</taxon>
        <taxon>Kitasatosporales</taxon>
        <taxon>Streptomycetaceae</taxon>
        <taxon>Streptomyces</taxon>
        <taxon>Streptomyces phaeochromogenes group</taxon>
    </lineage>
</organism>
<sequence length="186" mass="20542">MVTAIGVLGAILGLIFTAVATYYDAAVSEDQLNQSREAAEQESRSQAMRLTYWQDASWVDGSLRVHLLNRSPDPVTDVHVTFDGYGKSDVKGAHMWGFTIPPCTESIYRAEQLRYTYTSKGHVVKEGNVRWQVQSLSFTDSDGKMWKRVPTNLDRLAMRPHAPNSYGVAYAGQPALKPAENCGGNG</sequence>
<dbReference type="Proteomes" id="UP001340816">
    <property type="component" value="Chromosome"/>
</dbReference>